<proteinExistence type="predicted"/>
<evidence type="ECO:0000313" key="2">
    <source>
        <dbReference type="Proteomes" id="UP001162992"/>
    </source>
</evidence>
<sequence>MASQGQRGAERVGDKASEAAQRTAEQARKAKEQTKGVMQQMRDRAPLNQKQALGLVTVLIGGTVLLVGGGLAIGGTIITLLLASPLLLLFSPILVPVGIVLFLGTSGLVAAGTTLLAFLSGIVWLYRYFRGRQPPGSVQLDSARHRVMETASKMQERAREYGSNVLQKAQEAAPGA</sequence>
<dbReference type="EMBL" id="CM055095">
    <property type="protein sequence ID" value="KAJ7560617.1"/>
    <property type="molecule type" value="Genomic_DNA"/>
</dbReference>
<gene>
    <name evidence="1" type="ORF">O6H91_04G137000</name>
</gene>
<comment type="caution">
    <text evidence="1">The sequence shown here is derived from an EMBL/GenBank/DDBJ whole genome shotgun (WGS) entry which is preliminary data.</text>
</comment>
<accession>A0ACC2E2H7</accession>
<evidence type="ECO:0000313" key="1">
    <source>
        <dbReference type="EMBL" id="KAJ7560617.1"/>
    </source>
</evidence>
<keyword evidence="2" id="KW-1185">Reference proteome</keyword>
<protein>
    <submittedName>
        <fullName evidence="1">Uncharacterized protein</fullName>
    </submittedName>
</protein>
<organism evidence="1 2">
    <name type="scientific">Diphasiastrum complanatum</name>
    <name type="common">Issler's clubmoss</name>
    <name type="synonym">Lycopodium complanatum</name>
    <dbReference type="NCBI Taxonomy" id="34168"/>
    <lineage>
        <taxon>Eukaryota</taxon>
        <taxon>Viridiplantae</taxon>
        <taxon>Streptophyta</taxon>
        <taxon>Embryophyta</taxon>
        <taxon>Tracheophyta</taxon>
        <taxon>Lycopodiopsida</taxon>
        <taxon>Lycopodiales</taxon>
        <taxon>Lycopodiaceae</taxon>
        <taxon>Lycopodioideae</taxon>
        <taxon>Diphasiastrum</taxon>
    </lineage>
</organism>
<name>A0ACC2E2H7_DIPCM</name>
<reference evidence="2" key="1">
    <citation type="journal article" date="2024" name="Proc. Natl. Acad. Sci. U.S.A.">
        <title>Extraordinary preservation of gene collinearity over three hundred million years revealed in homosporous lycophytes.</title>
        <authorList>
            <person name="Li C."/>
            <person name="Wickell D."/>
            <person name="Kuo L.Y."/>
            <person name="Chen X."/>
            <person name="Nie B."/>
            <person name="Liao X."/>
            <person name="Peng D."/>
            <person name="Ji J."/>
            <person name="Jenkins J."/>
            <person name="Williams M."/>
            <person name="Shu S."/>
            <person name="Plott C."/>
            <person name="Barry K."/>
            <person name="Rajasekar S."/>
            <person name="Grimwood J."/>
            <person name="Han X."/>
            <person name="Sun S."/>
            <person name="Hou Z."/>
            <person name="He W."/>
            <person name="Dai G."/>
            <person name="Sun C."/>
            <person name="Schmutz J."/>
            <person name="Leebens-Mack J.H."/>
            <person name="Li F.W."/>
            <person name="Wang L."/>
        </authorList>
    </citation>
    <scope>NUCLEOTIDE SEQUENCE [LARGE SCALE GENOMIC DNA]</scope>
    <source>
        <strain evidence="2">cv. PW_Plant_1</strain>
    </source>
</reference>
<dbReference type="Proteomes" id="UP001162992">
    <property type="component" value="Chromosome 4"/>
</dbReference>